<dbReference type="InterPro" id="IPR055290">
    <property type="entry name" value="At3g26010-like"/>
</dbReference>
<dbReference type="InterPro" id="IPR056592">
    <property type="entry name" value="Beta-prop_At3g26010-like"/>
</dbReference>
<dbReference type="Proteomes" id="UP000325081">
    <property type="component" value="Unassembled WGS sequence"/>
</dbReference>
<comment type="caution">
    <text evidence="2">The sequence shown here is derived from an EMBL/GenBank/DDBJ whole genome shotgun (WGS) entry which is preliminary data.</text>
</comment>
<dbReference type="SUPFAM" id="SSF81383">
    <property type="entry name" value="F-box domain"/>
    <property type="match status" value="1"/>
</dbReference>
<dbReference type="Pfam" id="PF24750">
    <property type="entry name" value="b-prop_At3g26010-like"/>
    <property type="match status" value="1"/>
</dbReference>
<accession>A0A5A7RHR1</accession>
<dbReference type="InterPro" id="IPR036047">
    <property type="entry name" value="F-box-like_dom_sf"/>
</dbReference>
<feature type="domain" description="F-box protein At3g26010-like beta-propeller" evidence="1">
    <location>
        <begin position="103"/>
        <end position="310"/>
    </location>
</feature>
<dbReference type="PANTHER" id="PTHR35546:SF21">
    <property type="entry name" value="F-BOX DOMAIN-CONTAINING PROTEIN"/>
    <property type="match status" value="1"/>
</dbReference>
<reference evidence="3" key="1">
    <citation type="journal article" date="2019" name="Curr. Biol.">
        <title>Genome Sequence of Striga asiatica Provides Insight into the Evolution of Plant Parasitism.</title>
        <authorList>
            <person name="Yoshida S."/>
            <person name="Kim S."/>
            <person name="Wafula E.K."/>
            <person name="Tanskanen J."/>
            <person name="Kim Y.M."/>
            <person name="Honaas L."/>
            <person name="Yang Z."/>
            <person name="Spallek T."/>
            <person name="Conn C.E."/>
            <person name="Ichihashi Y."/>
            <person name="Cheong K."/>
            <person name="Cui S."/>
            <person name="Der J.P."/>
            <person name="Gundlach H."/>
            <person name="Jiao Y."/>
            <person name="Hori C."/>
            <person name="Ishida J.K."/>
            <person name="Kasahara H."/>
            <person name="Kiba T."/>
            <person name="Kim M.S."/>
            <person name="Koo N."/>
            <person name="Laohavisit A."/>
            <person name="Lee Y.H."/>
            <person name="Lumba S."/>
            <person name="McCourt P."/>
            <person name="Mortimer J.C."/>
            <person name="Mutuku J.M."/>
            <person name="Nomura T."/>
            <person name="Sasaki-Sekimoto Y."/>
            <person name="Seto Y."/>
            <person name="Wang Y."/>
            <person name="Wakatake T."/>
            <person name="Sakakibara H."/>
            <person name="Demura T."/>
            <person name="Yamaguchi S."/>
            <person name="Yoneyama K."/>
            <person name="Manabe R.I."/>
            <person name="Nelson D.C."/>
            <person name="Schulman A.H."/>
            <person name="Timko M.P."/>
            <person name="dePamphilis C.W."/>
            <person name="Choi D."/>
            <person name="Shirasu K."/>
        </authorList>
    </citation>
    <scope>NUCLEOTIDE SEQUENCE [LARGE SCALE GENOMIC DNA]</scope>
    <source>
        <strain evidence="3">cv. UVA1</strain>
    </source>
</reference>
<dbReference type="InterPro" id="IPR017451">
    <property type="entry name" value="F-box-assoc_interact_dom"/>
</dbReference>
<evidence type="ECO:0000259" key="1">
    <source>
        <dbReference type="Pfam" id="PF24750"/>
    </source>
</evidence>
<dbReference type="NCBIfam" id="TIGR01640">
    <property type="entry name" value="F_box_assoc_1"/>
    <property type="match status" value="1"/>
</dbReference>
<protein>
    <submittedName>
        <fullName evidence="2">F-box family protein</fullName>
    </submittedName>
</protein>
<dbReference type="OrthoDB" id="626202at2759"/>
<name>A0A5A7RHR1_STRAF</name>
<gene>
    <name evidence="2" type="ORF">STAS_34448</name>
</gene>
<dbReference type="EMBL" id="BKCP01012737">
    <property type="protein sequence ID" value="GER56714.1"/>
    <property type="molecule type" value="Genomic_DNA"/>
</dbReference>
<keyword evidence="3" id="KW-1185">Reference proteome</keyword>
<dbReference type="PANTHER" id="PTHR35546">
    <property type="entry name" value="F-BOX PROTEIN INTERACTION DOMAIN PROTEIN-RELATED"/>
    <property type="match status" value="1"/>
</dbReference>
<evidence type="ECO:0000313" key="3">
    <source>
        <dbReference type="Proteomes" id="UP000325081"/>
    </source>
</evidence>
<proteinExistence type="predicted"/>
<evidence type="ECO:0000313" key="2">
    <source>
        <dbReference type="EMBL" id="GER56714.1"/>
    </source>
</evidence>
<sequence>MLKKSRLSWFESDDLSIAILSLLPSKILHHLKLVSKDWLNLICDRTFITAQLKKTEPVSGFFFQEVFQFATAENKESISYIPADVQNVKIWPDVLGFLPEYVVILSLDNGVLCCRNCFPTSRPKIYVCNPLRKQWASIEWPKNYDVSRDSIISLSFDPFSDPMDKSTNFQLVAVSEIGKDDEDGNISEYWISFDIYSSETGSWRRSNECCVLKRGLVRNKKVMLRGVSFWLTEGYGVLMFDIKNELSWLVPAPLPLDEFAGVPEMCLGESGGKLHYVVVCEDGLQLWALEDHFGATWELRVNVPLDVLEKENPDSLYKLSDNMACGVGPAWMAPLAFKDGKLLVRVSVKMYLYEFETGRMKKLCHVSALGPTSMFSPIVVPYAMTLVPLE</sequence>
<organism evidence="2 3">
    <name type="scientific">Striga asiatica</name>
    <name type="common">Asiatic witchweed</name>
    <name type="synonym">Buchnera asiatica</name>
    <dbReference type="NCBI Taxonomy" id="4170"/>
    <lineage>
        <taxon>Eukaryota</taxon>
        <taxon>Viridiplantae</taxon>
        <taxon>Streptophyta</taxon>
        <taxon>Embryophyta</taxon>
        <taxon>Tracheophyta</taxon>
        <taxon>Spermatophyta</taxon>
        <taxon>Magnoliopsida</taxon>
        <taxon>eudicotyledons</taxon>
        <taxon>Gunneridae</taxon>
        <taxon>Pentapetalae</taxon>
        <taxon>asterids</taxon>
        <taxon>lamiids</taxon>
        <taxon>Lamiales</taxon>
        <taxon>Orobanchaceae</taxon>
        <taxon>Buchnereae</taxon>
        <taxon>Striga</taxon>
    </lineage>
</organism>
<dbReference type="AlphaFoldDB" id="A0A5A7RHR1"/>